<name>A0AAV3SJA0_HALDO</name>
<reference evidence="1" key="3">
    <citation type="submission" date="2023-12" db="EMBL/GenBank/DDBJ databases">
        <authorList>
            <person name="Sun Q."/>
            <person name="Inoue M."/>
        </authorList>
    </citation>
    <scope>NUCLEOTIDE SEQUENCE</scope>
    <source>
        <strain evidence="1">JCM 12289</strain>
    </source>
</reference>
<dbReference type="Pfam" id="PF19887">
    <property type="entry name" value="DUF6360"/>
    <property type="match status" value="1"/>
</dbReference>
<evidence type="ECO:0000313" key="2">
    <source>
        <dbReference type="EMBL" id="UOO95324.1"/>
    </source>
</evidence>
<evidence type="ECO:0000313" key="4">
    <source>
        <dbReference type="Proteomes" id="UP001500962"/>
    </source>
</evidence>
<accession>A0AAV3SJA0</accession>
<dbReference type="InterPro" id="IPR045940">
    <property type="entry name" value="DUF6360"/>
</dbReference>
<dbReference type="Proteomes" id="UP000830542">
    <property type="component" value="Chromosome"/>
</dbReference>
<dbReference type="GeneID" id="71760397"/>
<dbReference type="EMBL" id="CP095005">
    <property type="protein sequence ID" value="UOO95324.1"/>
    <property type="molecule type" value="Genomic_DNA"/>
</dbReference>
<dbReference type="AlphaFoldDB" id="A0AAV3SJA0"/>
<evidence type="ECO:0000313" key="3">
    <source>
        <dbReference type="Proteomes" id="UP000830542"/>
    </source>
</evidence>
<reference evidence="1" key="1">
    <citation type="journal article" date="2014" name="Int. J. Syst. Evol. Microbiol.">
        <title>Complete genome sequence of Corynebacterium casei LMG S-19264T (=DSM 44701T), isolated from a smear-ripened cheese.</title>
        <authorList>
            <consortium name="US DOE Joint Genome Institute (JGI-PGF)"/>
            <person name="Walter F."/>
            <person name="Albersmeier A."/>
            <person name="Kalinowski J."/>
            <person name="Ruckert C."/>
        </authorList>
    </citation>
    <scope>NUCLEOTIDE SEQUENCE</scope>
    <source>
        <strain evidence="1">JCM 12289</strain>
    </source>
</reference>
<dbReference type="EMBL" id="BAAADN010000037">
    <property type="protein sequence ID" value="GAA0466281.1"/>
    <property type="molecule type" value="Genomic_DNA"/>
</dbReference>
<gene>
    <name evidence="1" type="ORF">GCM10008985_24060</name>
    <name evidence="2" type="ORF">MUK72_01075</name>
</gene>
<organism evidence="1 4">
    <name type="scientific">Halococcus dombrowskii</name>
    <dbReference type="NCBI Taxonomy" id="179637"/>
    <lineage>
        <taxon>Archaea</taxon>
        <taxon>Methanobacteriati</taxon>
        <taxon>Methanobacteriota</taxon>
        <taxon>Stenosarchaea group</taxon>
        <taxon>Halobacteria</taxon>
        <taxon>Halobacteriales</taxon>
        <taxon>Halococcaceae</taxon>
        <taxon>Halococcus</taxon>
    </lineage>
</organism>
<keyword evidence="3" id="KW-1185">Reference proteome</keyword>
<reference evidence="2" key="2">
    <citation type="submission" date="2022-04" db="EMBL/GenBank/DDBJ databases">
        <title>Sequencing and genomic assembly of Halococcus dombrowskii.</title>
        <authorList>
            <person name="Lim S.W."/>
            <person name="MacLea K.S."/>
        </authorList>
    </citation>
    <scope>NUCLEOTIDE SEQUENCE</scope>
    <source>
        <strain evidence="2">H4</strain>
    </source>
</reference>
<dbReference type="RefSeq" id="WP_244702930.1">
    <property type="nucleotide sequence ID" value="NZ_BAAADN010000037.1"/>
</dbReference>
<evidence type="ECO:0000313" key="1">
    <source>
        <dbReference type="EMBL" id="GAA0466281.1"/>
    </source>
</evidence>
<sequence>MSDRILKVNAYTTLDLLDGRAEGHGFEEDALAVLNVTADRKNPDAVKLQLELDNTDLDAVPAHADEIELTPEQARTVAAALEERAETVEDANDD</sequence>
<dbReference type="Proteomes" id="UP001500962">
    <property type="component" value="Unassembled WGS sequence"/>
</dbReference>
<protein>
    <submittedName>
        <fullName evidence="2">DUF6360 family protein</fullName>
    </submittedName>
</protein>
<dbReference type="KEGG" id="hdo:MUK72_01075"/>
<proteinExistence type="predicted"/>